<accession>Q96HV3</accession>
<feature type="compositionally biased region" description="Basic and acidic residues" evidence="1">
    <location>
        <begin position="1"/>
        <end position="16"/>
    </location>
</feature>
<reference evidence="2" key="4">
    <citation type="submission" date="2003-04" db="EMBL/GenBank/DDBJ databases">
        <authorList>
            <person name="Waterston R."/>
        </authorList>
    </citation>
    <scope>NUCLEOTIDE SEQUENCE</scope>
</reference>
<evidence type="ECO:0000256" key="1">
    <source>
        <dbReference type="SAM" id="MobiDB-lite"/>
    </source>
</evidence>
<feature type="region of interest" description="Disordered" evidence="1">
    <location>
        <begin position="1"/>
        <end position="28"/>
    </location>
</feature>
<proteinExistence type="predicted"/>
<reference evidence="2" key="2">
    <citation type="submission" date="1999-11" db="EMBL/GenBank/DDBJ databases">
        <title>The sequence of Homo sapiens BAC clone RP11-105B9.</title>
        <authorList>
            <person name="Boyer E."/>
            <person name="Drone K."/>
            <person name="Du H."/>
            <person name="Hawkins M."/>
            <person name="LaPlant Y."/>
            <person name="Threide J."/>
        </authorList>
    </citation>
    <scope>NUCLEOTIDE SEQUENCE</scope>
</reference>
<protein>
    <submittedName>
        <fullName evidence="2">Uncharacterized protein DKFZP761I2123</fullName>
    </submittedName>
</protein>
<organism evidence="2">
    <name type="scientific">Homo sapiens</name>
    <name type="common">Human</name>
    <dbReference type="NCBI Taxonomy" id="9606"/>
    <lineage>
        <taxon>Eukaryota</taxon>
        <taxon>Metazoa</taxon>
        <taxon>Chordata</taxon>
        <taxon>Craniata</taxon>
        <taxon>Vertebrata</taxon>
        <taxon>Euteleostomi</taxon>
        <taxon>Mammalia</taxon>
        <taxon>Eutheria</taxon>
        <taxon>Euarchontoglires</taxon>
        <taxon>Primates</taxon>
        <taxon>Haplorrhini</taxon>
        <taxon>Catarrhini</taxon>
        <taxon>Hominidae</taxon>
        <taxon>Homo</taxon>
    </lineage>
</organism>
<sequence length="67" mass="7463">MLPDGVEKLGDWDKQKAANNPEAHPQKTGEMIEECMGTVALCSITNTSQKQRGMKKQDSSYSMMPFL</sequence>
<gene>
    <name evidence="2" type="primary">DKFZP761I2123</name>
</gene>
<name>Q96HV3_HUMAN</name>
<evidence type="ECO:0000313" key="2">
    <source>
        <dbReference type="EMBL" id="AAP22367.1"/>
    </source>
</evidence>
<reference evidence="2" key="3">
    <citation type="submission" date="2000-12" db="EMBL/GenBank/DDBJ databases">
        <authorList>
            <person name="Waterston R.H."/>
        </authorList>
    </citation>
    <scope>NUCLEOTIDE SEQUENCE</scope>
</reference>
<feature type="region of interest" description="Disordered" evidence="1">
    <location>
        <begin position="47"/>
        <end position="67"/>
    </location>
</feature>
<dbReference type="AlphaFoldDB" id="Q96HV3"/>
<dbReference type="EMBL" id="AC013436">
    <property type="protein sequence ID" value="AAP22367.1"/>
    <property type="molecule type" value="Genomic_DNA"/>
</dbReference>
<reference evidence="2" key="1">
    <citation type="journal article" date="1998" name="Genome Res.">
        <title>Toward a complete human genome sequence.</title>
        <authorList>
            <person name="Sulston J.E."/>
            <person name="Waterston R."/>
        </authorList>
    </citation>
    <scope>NUCLEOTIDE SEQUENCE</scope>
</reference>